<comment type="caution">
    <text evidence="1">The sequence shown here is derived from an EMBL/GenBank/DDBJ whole genome shotgun (WGS) entry which is preliminary data.</text>
</comment>
<keyword evidence="2" id="KW-1185">Reference proteome</keyword>
<dbReference type="EMBL" id="JAAAPO010000002">
    <property type="protein sequence ID" value="NBC36364.1"/>
    <property type="molecule type" value="Genomic_DNA"/>
</dbReference>
<evidence type="ECO:0000313" key="2">
    <source>
        <dbReference type="Proteomes" id="UP000753724"/>
    </source>
</evidence>
<dbReference type="InterPro" id="IPR032871">
    <property type="entry name" value="AHH_dom_containing"/>
</dbReference>
<evidence type="ECO:0000313" key="1">
    <source>
        <dbReference type="EMBL" id="NBC36364.1"/>
    </source>
</evidence>
<gene>
    <name evidence="1" type="ORF">GTZ99_07305</name>
</gene>
<proteinExistence type="predicted"/>
<dbReference type="Pfam" id="PF14412">
    <property type="entry name" value="AHH"/>
    <property type="match status" value="1"/>
</dbReference>
<sequence>MVLGAALASVRRKHRAALSFRDVNRSDAPDYDPGLQRHHLLPRQLLSQRCFGPLFDLIGRERVGFDDFRTNGLLLPSRESSAVRVGLPLHRGPHRRYNKMVIERVGQVEQRWSILRLKAPEIALQEALERLGLLQRALRRRLLWPRNRPFQLNRADVLGRDADFSEVDAMIDSLWPATEEAAAEAPGAGSDRFAANPDEASLIRPVVSDGLWSEAVNGAADLPAFRF</sequence>
<reference evidence="2" key="1">
    <citation type="submission" date="2020-01" db="EMBL/GenBank/DDBJ databases">
        <title>Sphingomonas sp. strain CSW-10.</title>
        <authorList>
            <person name="Chen W.-M."/>
        </authorList>
    </citation>
    <scope>NUCLEOTIDE SEQUENCE [LARGE SCALE GENOMIC DNA]</scope>
    <source>
        <strain evidence="2">FSY-8</strain>
    </source>
</reference>
<name>A0ABW9XCU3_9SPHN</name>
<protein>
    <recommendedName>
        <fullName evidence="3">HNH endonuclease</fullName>
    </recommendedName>
</protein>
<accession>A0ABW9XCU3</accession>
<organism evidence="1 2">
    <name type="scientific">Novosphingobium ovatum</name>
    <dbReference type="NCBI Taxonomy" id="1908523"/>
    <lineage>
        <taxon>Bacteria</taxon>
        <taxon>Pseudomonadati</taxon>
        <taxon>Pseudomonadota</taxon>
        <taxon>Alphaproteobacteria</taxon>
        <taxon>Sphingomonadales</taxon>
        <taxon>Sphingomonadaceae</taxon>
        <taxon>Novosphingobium</taxon>
    </lineage>
</organism>
<evidence type="ECO:0008006" key="3">
    <source>
        <dbReference type="Google" id="ProtNLM"/>
    </source>
</evidence>
<dbReference type="Proteomes" id="UP000753724">
    <property type="component" value="Unassembled WGS sequence"/>
</dbReference>